<proteinExistence type="predicted"/>
<dbReference type="PROSITE" id="PS51450">
    <property type="entry name" value="LRR"/>
    <property type="match status" value="3"/>
</dbReference>
<dbReference type="PROSITE" id="PS51257">
    <property type="entry name" value="PROKAR_LIPOPROTEIN"/>
    <property type="match status" value="1"/>
</dbReference>
<dbReference type="SUPFAM" id="SSF52058">
    <property type="entry name" value="L domain-like"/>
    <property type="match status" value="1"/>
</dbReference>
<dbReference type="Pfam" id="PF00932">
    <property type="entry name" value="LTD"/>
    <property type="match status" value="1"/>
</dbReference>
<evidence type="ECO:0000256" key="1">
    <source>
        <dbReference type="ARBA" id="ARBA00022614"/>
    </source>
</evidence>
<sequence>MRKLLGLLVLILFTWTGFACTYENPVIEFEDPNLEIALRELLNKSEGDIDARDARSITTLDLLGRNISNLNGLEYFTNLEVLILEDNFVSDLRPLRDLKKLESLNLRNNEITNLNDIYFQEIIDLPLTSLSLRHNVVRDEFDNQTRISDISLLANFSDLEYLDLQDNHIKNIEALKNLSKLTYLNISQNDLEDKSVLDLENLIHLQSLNLRQTGVTNLDVLANFTDLEYLNIHSNTELTSIAFISSLTKLETLIAQNVPIGNQIGLLEDHNQLLRLNLQNTNINDLSVIIDLMEAGALQDDPLLGQYAEVNIAANPLTENDYEKLVPFWDNINSKVPAVLPLGEIFYPLINEIMASNDNSLEDYQGENVDWIELYNPTDTPMDISGYYLSDNIEELKKWAFPENTIIPAEGYLLVYASGKDVLTNDQIHTNFNIARDGEELVLTAKDGQQILDYVPDLIVPRDYSYGRKIDGEQPWLYFDIYQVSPGLSNNDYIPYSMDDSIVPTDFSFNTETFDRFFNDDIEKNIIIKISEYEWNRYDELMIRYSELFNGELRSDHYAKADFLYEDEFGQILVGNVGFRTKGNMSRDRIQNDDGSLNMSNFKISFHESFGDENLDLNRKRTVFEVEELDMKWNRNFDPTYSTEKFSLDLMREFGVKSAYATLANLYIEIDGQRYFYGVYTVFEPIDELFLNKRFEEDHAQGDLFKSLWQQFGPASLMDDYPFRAIGIKDVSMNYRPTYDLKTNKDFFDRSKLEFFISQINDLNGIDFENYIEENFDVDQFLRYMAIGVLLGNPDDYRAMGNNYYLYQDPVSNQWSIIPYDYDHGLGQGWDGQPVFSNWTINNDIYEWGNLNAYQQGKSYANPLSHKILKIEKYQLQFEAYLEILIDQSNDYFKFSEFEAMVNNHQSIYGDGLNEAMMNLEFGFRNSEWYFQEKINSIQEQLDYYKNNPDQRPKW</sequence>
<dbReference type="KEGG" id="tbk:HF295_08010"/>
<dbReference type="InterPro" id="IPR001322">
    <property type="entry name" value="Lamin_tail_dom"/>
</dbReference>
<dbReference type="SUPFAM" id="SSF74853">
    <property type="entry name" value="Lamin A/C globular tail domain"/>
    <property type="match status" value="1"/>
</dbReference>
<evidence type="ECO:0000256" key="2">
    <source>
        <dbReference type="ARBA" id="ARBA00022737"/>
    </source>
</evidence>
<dbReference type="EMBL" id="CP051151">
    <property type="protein sequence ID" value="QLY40800.1"/>
    <property type="molecule type" value="Genomic_DNA"/>
</dbReference>
<dbReference type="InterPro" id="IPR001611">
    <property type="entry name" value="Leu-rich_rpt"/>
</dbReference>
<evidence type="ECO:0000259" key="3">
    <source>
        <dbReference type="PROSITE" id="PS51841"/>
    </source>
</evidence>
<evidence type="ECO:0000313" key="5">
    <source>
        <dbReference type="Proteomes" id="UP000512167"/>
    </source>
</evidence>
<dbReference type="AlphaFoldDB" id="A0A7L6N3H2"/>
<evidence type="ECO:0000313" key="4">
    <source>
        <dbReference type="EMBL" id="QLY40800.1"/>
    </source>
</evidence>
<protein>
    <recommendedName>
        <fullName evidence="3">LTD domain-containing protein</fullName>
    </recommendedName>
</protein>
<organism evidence="4 5">
    <name type="scientific">Hujiaoplasma nucleasis</name>
    <dbReference type="NCBI Taxonomy" id="2725268"/>
    <lineage>
        <taxon>Bacteria</taxon>
        <taxon>Bacillati</taxon>
        <taxon>Mycoplasmatota</taxon>
        <taxon>Mollicutes</taxon>
        <taxon>Candidatus Izemoplasmatales</taxon>
        <taxon>Hujiaoplasmataceae</taxon>
        <taxon>Hujiaoplasma</taxon>
    </lineage>
</organism>
<feature type="domain" description="LTD" evidence="3">
    <location>
        <begin position="346"/>
        <end position="468"/>
    </location>
</feature>
<gene>
    <name evidence="4" type="ORF">HF295_08010</name>
</gene>
<keyword evidence="5" id="KW-1185">Reference proteome</keyword>
<dbReference type="PANTHER" id="PTHR46652:SF3">
    <property type="entry name" value="LEUCINE-RICH REPEAT-CONTAINING PROTEIN 9"/>
    <property type="match status" value="1"/>
</dbReference>
<dbReference type="Gene3D" id="2.60.40.1260">
    <property type="entry name" value="Lamin Tail domain"/>
    <property type="match status" value="1"/>
</dbReference>
<dbReference type="Pfam" id="PF12799">
    <property type="entry name" value="LRR_4"/>
    <property type="match status" value="2"/>
</dbReference>
<dbReference type="PANTHER" id="PTHR46652">
    <property type="entry name" value="LEUCINE-RICH REPEAT AND IQ DOMAIN-CONTAINING PROTEIN 1-RELATED"/>
    <property type="match status" value="1"/>
</dbReference>
<dbReference type="Pfam" id="PF08757">
    <property type="entry name" value="CotH"/>
    <property type="match status" value="1"/>
</dbReference>
<dbReference type="InterPro" id="IPR014867">
    <property type="entry name" value="Spore_coat_CotH_CotH2/3/7"/>
</dbReference>
<dbReference type="RefSeq" id="WP_312031649.1">
    <property type="nucleotide sequence ID" value="NZ_CP051151.1"/>
</dbReference>
<dbReference type="PROSITE" id="PS51841">
    <property type="entry name" value="LTD"/>
    <property type="match status" value="1"/>
</dbReference>
<dbReference type="SMART" id="SM00365">
    <property type="entry name" value="LRR_SD22"/>
    <property type="match status" value="4"/>
</dbReference>
<keyword evidence="1" id="KW-0433">Leucine-rich repeat</keyword>
<dbReference type="InterPro" id="IPR036415">
    <property type="entry name" value="Lamin_tail_dom_sf"/>
</dbReference>
<reference evidence="4 5" key="1">
    <citation type="submission" date="2020-04" db="EMBL/GenBank/DDBJ databases">
        <authorList>
            <person name="Zheng R.K."/>
            <person name="Sun C.M."/>
        </authorList>
    </citation>
    <scope>NUCLEOTIDE SEQUENCE [LARGE SCALE GENOMIC DNA]</scope>
    <source>
        <strain evidence="5">zrk29</strain>
    </source>
</reference>
<keyword evidence="2" id="KW-0677">Repeat</keyword>
<dbReference type="InterPro" id="IPR025875">
    <property type="entry name" value="Leu-rich_rpt_4"/>
</dbReference>
<dbReference type="InterPro" id="IPR032675">
    <property type="entry name" value="LRR_dom_sf"/>
</dbReference>
<dbReference type="InterPro" id="IPR050836">
    <property type="entry name" value="SDS22/Internalin_LRR"/>
</dbReference>
<dbReference type="Gene3D" id="3.80.10.10">
    <property type="entry name" value="Ribonuclease Inhibitor"/>
    <property type="match status" value="2"/>
</dbReference>
<name>A0A7L6N3H2_9MOLU</name>
<dbReference type="Proteomes" id="UP000512167">
    <property type="component" value="Chromosome"/>
</dbReference>
<accession>A0A7L6N3H2</accession>